<accession>I4YQV0</accession>
<evidence type="ECO:0000256" key="1">
    <source>
        <dbReference type="SAM" id="SignalP"/>
    </source>
</evidence>
<name>I4YQV0_9HYPH</name>
<keyword evidence="1" id="KW-0732">Signal</keyword>
<dbReference type="EMBL" id="JH660645">
    <property type="protein sequence ID" value="EIM26342.1"/>
    <property type="molecule type" value="Genomic_DNA"/>
</dbReference>
<dbReference type="HOGENOM" id="CLU_2717864_0_0_5"/>
<dbReference type="PATRIC" id="fig|864069.3.peg.3127"/>
<dbReference type="AlphaFoldDB" id="I4YQV0"/>
<evidence type="ECO:0000313" key="3">
    <source>
        <dbReference type="Proteomes" id="UP000003947"/>
    </source>
</evidence>
<dbReference type="STRING" id="864069.MicloDRAFT_00028910"/>
<gene>
    <name evidence="2" type="ORF">MicloDRAFT_00028910</name>
</gene>
<organism evidence="2 3">
    <name type="scientific">Microvirga lotononidis</name>
    <dbReference type="NCBI Taxonomy" id="864069"/>
    <lineage>
        <taxon>Bacteria</taxon>
        <taxon>Pseudomonadati</taxon>
        <taxon>Pseudomonadota</taxon>
        <taxon>Alphaproteobacteria</taxon>
        <taxon>Hyphomicrobiales</taxon>
        <taxon>Methylobacteriaceae</taxon>
        <taxon>Microvirga</taxon>
    </lineage>
</organism>
<feature type="chain" id="PRO_5003698441" evidence="1">
    <location>
        <begin position="22"/>
        <end position="72"/>
    </location>
</feature>
<dbReference type="Proteomes" id="UP000003947">
    <property type="component" value="Unassembled WGS sequence"/>
</dbReference>
<reference evidence="2 3" key="1">
    <citation type="submission" date="2012-02" db="EMBL/GenBank/DDBJ databases">
        <title>Improved High-Quality Draft sequence of Microvirga sp. WSM3557.</title>
        <authorList>
            <consortium name="US DOE Joint Genome Institute"/>
            <person name="Lucas S."/>
            <person name="Han J."/>
            <person name="Lapidus A."/>
            <person name="Cheng J.-F."/>
            <person name="Goodwin L."/>
            <person name="Pitluck S."/>
            <person name="Peters L."/>
            <person name="Zhang X."/>
            <person name="Detter J.C."/>
            <person name="Han C."/>
            <person name="Tapia R."/>
            <person name="Land M."/>
            <person name="Hauser L."/>
            <person name="Kyrpides N."/>
            <person name="Ivanova N."/>
            <person name="Pagani I."/>
            <person name="Brau L."/>
            <person name="Yates R."/>
            <person name="O'Hara G."/>
            <person name="Rui T."/>
            <person name="Howieson J."/>
            <person name="Reeve W."/>
            <person name="Woyke T."/>
        </authorList>
    </citation>
    <scope>NUCLEOTIDE SEQUENCE [LARGE SCALE GENOMIC DNA]</scope>
    <source>
        <strain evidence="2 3">WSM3557</strain>
    </source>
</reference>
<sequence precursor="true">MPLHGVAAVTMIALVGLMVQADAQAPCQDYLRLRNADSGAWGHKSVTLEPLRSLASCLLGRGDTSHVRRCIS</sequence>
<protein>
    <submittedName>
        <fullName evidence="2">Uncharacterized protein</fullName>
    </submittedName>
</protein>
<feature type="signal peptide" evidence="1">
    <location>
        <begin position="1"/>
        <end position="21"/>
    </location>
</feature>
<keyword evidence="3" id="KW-1185">Reference proteome</keyword>
<evidence type="ECO:0000313" key="2">
    <source>
        <dbReference type="EMBL" id="EIM26342.1"/>
    </source>
</evidence>
<proteinExistence type="predicted"/>